<dbReference type="InterPro" id="IPR004183">
    <property type="entry name" value="Xdiol_dOase_suB"/>
</dbReference>
<dbReference type="STRING" id="1798002.A2478_03880"/>
<name>A0A1F5T0J1_9BACT</name>
<dbReference type="GO" id="GO:0008198">
    <property type="term" value="F:ferrous iron binding"/>
    <property type="evidence" value="ECO:0007669"/>
    <property type="project" value="InterPro"/>
</dbReference>
<evidence type="ECO:0000313" key="3">
    <source>
        <dbReference type="Proteomes" id="UP000179001"/>
    </source>
</evidence>
<evidence type="ECO:0000259" key="1">
    <source>
        <dbReference type="Pfam" id="PF02900"/>
    </source>
</evidence>
<sequence length="262" mass="29687">MLVFSAILPHSPLLIPSIGKENIKKLQKTIEAIKILRQDFESTRPDLVIVLTSHGDIYPEAFSINTLPEYKVNFGEFGDFQTNQVYKGDIGFINRFKEQVESSMSLSLKSLTDIDYATAVPLIYLAENYKNFKIVPINYSFLSYEQHLKFGEALKEAIYREDKRVAIIASAELSHKLTPKAPAGFSPNAKEFDKKIIQLLKQKKVESILNLDKAMVEDAAECGLRSILIMLGVIKNMNYDFQVLNYESPFGIGHLVAEFKLK</sequence>
<dbReference type="NCBIfam" id="TIGR04336">
    <property type="entry name" value="AmmeMemoSam_B"/>
    <property type="match status" value="1"/>
</dbReference>
<dbReference type="Proteomes" id="UP000179001">
    <property type="component" value="Unassembled WGS sequence"/>
</dbReference>
<dbReference type="Gene3D" id="3.40.830.10">
    <property type="entry name" value="LigB-like"/>
    <property type="match status" value="1"/>
</dbReference>
<dbReference type="Pfam" id="PF02900">
    <property type="entry name" value="LigB"/>
    <property type="match status" value="1"/>
</dbReference>
<feature type="domain" description="Extradiol ring-cleavage dioxygenase class III enzyme subunit B" evidence="1">
    <location>
        <begin position="6"/>
        <end position="253"/>
    </location>
</feature>
<dbReference type="EMBL" id="MFGJ01000006">
    <property type="protein sequence ID" value="OGF32432.1"/>
    <property type="molecule type" value="Genomic_DNA"/>
</dbReference>
<proteinExistence type="predicted"/>
<protein>
    <submittedName>
        <fullName evidence="2">AmmeMemoRadiSam system protein B</fullName>
    </submittedName>
</protein>
<gene>
    <name evidence="2" type="ORF">A2478_03880</name>
</gene>
<organism evidence="2 3">
    <name type="scientific">Candidatus Falkowbacteria bacterium RIFOXYC2_FULL_36_12</name>
    <dbReference type="NCBI Taxonomy" id="1798002"/>
    <lineage>
        <taxon>Bacteria</taxon>
        <taxon>Candidatus Falkowiibacteriota</taxon>
    </lineage>
</organism>
<reference evidence="2 3" key="1">
    <citation type="journal article" date="2016" name="Nat. Commun.">
        <title>Thousands of microbial genomes shed light on interconnected biogeochemical processes in an aquifer system.</title>
        <authorList>
            <person name="Anantharaman K."/>
            <person name="Brown C.T."/>
            <person name="Hug L.A."/>
            <person name="Sharon I."/>
            <person name="Castelle C.J."/>
            <person name="Probst A.J."/>
            <person name="Thomas B.C."/>
            <person name="Singh A."/>
            <person name="Wilkins M.J."/>
            <person name="Karaoz U."/>
            <person name="Brodie E.L."/>
            <person name="Williams K.H."/>
            <person name="Hubbard S.S."/>
            <person name="Banfield J.F."/>
        </authorList>
    </citation>
    <scope>NUCLEOTIDE SEQUENCE [LARGE SCALE GENOMIC DNA]</scope>
</reference>
<dbReference type="SUPFAM" id="SSF53213">
    <property type="entry name" value="LigB-like"/>
    <property type="match status" value="1"/>
</dbReference>
<evidence type="ECO:0000313" key="2">
    <source>
        <dbReference type="EMBL" id="OGF32432.1"/>
    </source>
</evidence>
<dbReference type="AlphaFoldDB" id="A0A1F5T0J1"/>
<dbReference type="GO" id="GO:0016702">
    <property type="term" value="F:oxidoreductase activity, acting on single donors with incorporation of molecular oxygen, incorporation of two atoms of oxygen"/>
    <property type="evidence" value="ECO:0007669"/>
    <property type="project" value="UniProtKB-ARBA"/>
</dbReference>
<dbReference type="CDD" id="cd07951">
    <property type="entry name" value="ED_3B_N_AMMECR1"/>
    <property type="match status" value="1"/>
</dbReference>
<accession>A0A1F5T0J1</accession>
<comment type="caution">
    <text evidence="2">The sequence shown here is derived from an EMBL/GenBank/DDBJ whole genome shotgun (WGS) entry which is preliminary data.</text>
</comment>